<evidence type="ECO:0000256" key="2">
    <source>
        <dbReference type="ARBA" id="ARBA00007656"/>
    </source>
</evidence>
<keyword evidence="5 8" id="KW-0697">Rotamase</keyword>
<dbReference type="OrthoDB" id="14196at2"/>
<dbReference type="AlphaFoldDB" id="A0A1U9M9K9"/>
<accession>A0A1U9M9K9</accession>
<protein>
    <recommendedName>
        <fullName evidence="4">Parvulin-like PPIase</fullName>
        <ecNumber evidence="3">5.2.1.8</ecNumber>
    </recommendedName>
    <alternativeName>
        <fullName evidence="6">Peptidyl-prolyl cis-trans isomerase plp</fullName>
    </alternativeName>
    <alternativeName>
        <fullName evidence="7">Rotamase plp</fullName>
    </alternativeName>
</protein>
<evidence type="ECO:0000256" key="6">
    <source>
        <dbReference type="ARBA" id="ARBA00030642"/>
    </source>
</evidence>
<evidence type="ECO:0000313" key="12">
    <source>
        <dbReference type="EMBL" id="AQT42139.1"/>
    </source>
</evidence>
<feature type="signal peptide" evidence="10">
    <location>
        <begin position="1"/>
        <end position="24"/>
    </location>
</feature>
<proteinExistence type="inferred from homology"/>
<dbReference type="PANTHER" id="PTHR47245">
    <property type="entry name" value="PEPTIDYLPROLYL ISOMERASE"/>
    <property type="match status" value="1"/>
</dbReference>
<evidence type="ECO:0000256" key="5">
    <source>
        <dbReference type="ARBA" id="ARBA00023110"/>
    </source>
</evidence>
<evidence type="ECO:0000256" key="7">
    <source>
        <dbReference type="ARBA" id="ARBA00031484"/>
    </source>
</evidence>
<dbReference type="InterPro" id="IPR050245">
    <property type="entry name" value="PrsA_foldase"/>
</dbReference>
<organism evidence="12 13">
    <name type="scientific">Bartonella apihabitans</name>
    <dbReference type="NCBI Taxonomy" id="2750929"/>
    <lineage>
        <taxon>Bacteria</taxon>
        <taxon>Pseudomonadati</taxon>
        <taxon>Pseudomonadota</taxon>
        <taxon>Alphaproteobacteria</taxon>
        <taxon>Hyphomicrobiales</taxon>
        <taxon>Bartonellaceae</taxon>
        <taxon>Bartonella</taxon>
    </lineage>
</organism>
<dbReference type="EMBL" id="CP015820">
    <property type="protein sequence ID" value="AQT42139.1"/>
    <property type="molecule type" value="Genomic_DNA"/>
</dbReference>
<evidence type="ECO:0000256" key="9">
    <source>
        <dbReference type="SAM" id="MobiDB-lite"/>
    </source>
</evidence>
<dbReference type="PANTHER" id="PTHR47245:SF2">
    <property type="entry name" value="PEPTIDYL-PROLYL CIS-TRANS ISOMERASE HP_0175-RELATED"/>
    <property type="match status" value="1"/>
</dbReference>
<dbReference type="RefSeq" id="WP_078039185.1">
    <property type="nucleotide sequence ID" value="NZ_CP015820.1"/>
</dbReference>
<dbReference type="Proteomes" id="UP000189660">
    <property type="component" value="Chromosome"/>
</dbReference>
<reference evidence="12 13" key="1">
    <citation type="submission" date="2016-11" db="EMBL/GenBank/DDBJ databases">
        <title>Comparative genomics of Bartonella apis.</title>
        <authorList>
            <person name="Engel P."/>
        </authorList>
    </citation>
    <scope>NUCLEOTIDE SEQUENCE [LARGE SCALE GENOMIC DNA]</scope>
    <source>
        <strain evidence="12 13">BBC0178</strain>
    </source>
</reference>
<dbReference type="SUPFAM" id="SSF109998">
    <property type="entry name" value="Triger factor/SurA peptide-binding domain-like"/>
    <property type="match status" value="1"/>
</dbReference>
<dbReference type="Gene3D" id="1.10.8.1040">
    <property type="match status" value="1"/>
</dbReference>
<feature type="compositionally biased region" description="Polar residues" evidence="9">
    <location>
        <begin position="30"/>
        <end position="41"/>
    </location>
</feature>
<dbReference type="KEGG" id="bapa:BBC0178_006430"/>
<comment type="similarity">
    <text evidence="2">Belongs to the PpiC/parvulin rotamase family.</text>
</comment>
<sequence length="338" mass="37369">MKFIPATFLLSSALLLSTSLTSIAQNAPQSTADKQAATDSAPQPKVPDPASAQQAAPEKPVDPSHVMAIVDGKNITAGELDAMANDIDPGLARLKDQQRRITVLKIYIDMKTLSDAAVKDGLDKTPEYEKRMDVMRDNVLQQLYFKSSIVDKITDDDVKARYEKEIASLPKEEEVHARHILVKSKKEAEDIIKSLEKGGKFDEIAKSKSTDGSAATGGDLGYFTRGQMVKPFEDAAFNLKVGEYTKTPVESPFGWHVIKVEDRRTKQPPALADVKDAIRNMIARERYTKLIADLRTKMDVKYPDEDVAKLMTSTKSGSAGLPEDQSQEDDQPQEEEDQ</sequence>
<evidence type="ECO:0000256" key="8">
    <source>
        <dbReference type="PROSITE-ProRule" id="PRU00278"/>
    </source>
</evidence>
<keyword evidence="8 12" id="KW-0413">Isomerase</keyword>
<dbReference type="PROSITE" id="PS50198">
    <property type="entry name" value="PPIC_PPIASE_2"/>
    <property type="match status" value="1"/>
</dbReference>
<evidence type="ECO:0000259" key="11">
    <source>
        <dbReference type="PROSITE" id="PS50198"/>
    </source>
</evidence>
<dbReference type="GO" id="GO:0003755">
    <property type="term" value="F:peptidyl-prolyl cis-trans isomerase activity"/>
    <property type="evidence" value="ECO:0007669"/>
    <property type="project" value="UniProtKB-KW"/>
</dbReference>
<comment type="catalytic activity">
    <reaction evidence="1">
        <text>[protein]-peptidylproline (omega=180) = [protein]-peptidylproline (omega=0)</text>
        <dbReference type="Rhea" id="RHEA:16237"/>
        <dbReference type="Rhea" id="RHEA-COMP:10747"/>
        <dbReference type="Rhea" id="RHEA-COMP:10748"/>
        <dbReference type="ChEBI" id="CHEBI:83833"/>
        <dbReference type="ChEBI" id="CHEBI:83834"/>
        <dbReference type="EC" id="5.2.1.8"/>
    </reaction>
</comment>
<name>A0A1U9M9K9_9HYPH</name>
<evidence type="ECO:0000256" key="1">
    <source>
        <dbReference type="ARBA" id="ARBA00000971"/>
    </source>
</evidence>
<evidence type="ECO:0000256" key="3">
    <source>
        <dbReference type="ARBA" id="ARBA00013194"/>
    </source>
</evidence>
<feature type="chain" id="PRO_5012527439" description="Parvulin-like PPIase" evidence="10">
    <location>
        <begin position="25"/>
        <end position="338"/>
    </location>
</feature>
<keyword evidence="10" id="KW-0732">Signal</keyword>
<feature type="domain" description="PpiC" evidence="11">
    <location>
        <begin position="172"/>
        <end position="262"/>
    </location>
</feature>
<evidence type="ECO:0000256" key="10">
    <source>
        <dbReference type="SAM" id="SignalP"/>
    </source>
</evidence>
<gene>
    <name evidence="12" type="ORF">BBC0178_006430</name>
</gene>
<feature type="compositionally biased region" description="Acidic residues" evidence="9">
    <location>
        <begin position="325"/>
        <end position="338"/>
    </location>
</feature>
<feature type="region of interest" description="Disordered" evidence="9">
    <location>
        <begin position="30"/>
        <end position="62"/>
    </location>
</feature>
<dbReference type="InterPro" id="IPR000297">
    <property type="entry name" value="PPIase_PpiC"/>
</dbReference>
<evidence type="ECO:0000313" key="13">
    <source>
        <dbReference type="Proteomes" id="UP000189660"/>
    </source>
</evidence>
<dbReference type="EC" id="5.2.1.8" evidence="3"/>
<feature type="region of interest" description="Disordered" evidence="9">
    <location>
        <begin position="311"/>
        <end position="338"/>
    </location>
</feature>
<dbReference type="Gene3D" id="3.10.50.40">
    <property type="match status" value="1"/>
</dbReference>
<dbReference type="InterPro" id="IPR027304">
    <property type="entry name" value="Trigger_fact/SurA_dom_sf"/>
</dbReference>
<evidence type="ECO:0000256" key="4">
    <source>
        <dbReference type="ARBA" id="ARBA00018370"/>
    </source>
</evidence>
<dbReference type="InterPro" id="IPR046357">
    <property type="entry name" value="PPIase_dom_sf"/>
</dbReference>
<keyword evidence="13" id="KW-1185">Reference proteome</keyword>
<dbReference type="Pfam" id="PF13616">
    <property type="entry name" value="Rotamase_3"/>
    <property type="match status" value="1"/>
</dbReference>
<dbReference type="SUPFAM" id="SSF54534">
    <property type="entry name" value="FKBP-like"/>
    <property type="match status" value="1"/>
</dbReference>